<dbReference type="AlphaFoldDB" id="A0AAD2CV33"/>
<dbReference type="EMBL" id="CAKOGP040001709">
    <property type="protein sequence ID" value="CAJ1946504.1"/>
    <property type="molecule type" value="Genomic_DNA"/>
</dbReference>
<gene>
    <name evidence="1" type="ORF">CYCCA115_LOCUS10646</name>
</gene>
<keyword evidence="2" id="KW-1185">Reference proteome</keyword>
<evidence type="ECO:0000313" key="1">
    <source>
        <dbReference type="EMBL" id="CAJ1946504.1"/>
    </source>
</evidence>
<proteinExistence type="predicted"/>
<evidence type="ECO:0000313" key="2">
    <source>
        <dbReference type="Proteomes" id="UP001295423"/>
    </source>
</evidence>
<accession>A0AAD2CV33</accession>
<protein>
    <submittedName>
        <fullName evidence="1">Uncharacterized protein</fullName>
    </submittedName>
</protein>
<name>A0AAD2CV33_9STRA</name>
<reference evidence="1" key="1">
    <citation type="submission" date="2023-08" db="EMBL/GenBank/DDBJ databases">
        <authorList>
            <person name="Audoor S."/>
            <person name="Bilcke G."/>
        </authorList>
    </citation>
    <scope>NUCLEOTIDE SEQUENCE</scope>
</reference>
<dbReference type="Proteomes" id="UP001295423">
    <property type="component" value="Unassembled WGS sequence"/>
</dbReference>
<comment type="caution">
    <text evidence="1">The sequence shown here is derived from an EMBL/GenBank/DDBJ whole genome shotgun (WGS) entry which is preliminary data.</text>
</comment>
<sequence length="125" mass="14168">MTLYEGKYIAVPNDNTHFKSRFDNFGTWLKYVGIRLPNPFTEVCYGGNFAIKLSRARKLTNELHAMESSLRRGDNIEEGHFAERAWAGIFSKPLSEEQQLRLKSIKIDLFSSKESAKSGGTIPVP</sequence>
<organism evidence="1 2">
    <name type="scientific">Cylindrotheca closterium</name>
    <dbReference type="NCBI Taxonomy" id="2856"/>
    <lineage>
        <taxon>Eukaryota</taxon>
        <taxon>Sar</taxon>
        <taxon>Stramenopiles</taxon>
        <taxon>Ochrophyta</taxon>
        <taxon>Bacillariophyta</taxon>
        <taxon>Bacillariophyceae</taxon>
        <taxon>Bacillariophycidae</taxon>
        <taxon>Bacillariales</taxon>
        <taxon>Bacillariaceae</taxon>
        <taxon>Cylindrotheca</taxon>
    </lineage>
</organism>